<dbReference type="InterPro" id="IPR000182">
    <property type="entry name" value="GNAT_dom"/>
</dbReference>
<reference evidence="2 3" key="1">
    <citation type="submission" date="2020-12" db="EMBL/GenBank/DDBJ databases">
        <title>FDA dAtabase for Regulatory Grade micrObial Sequences (FDA-ARGOS): Supporting development and validation of Infectious Disease Dx tests.</title>
        <authorList>
            <person name="Sproer C."/>
            <person name="Gronow S."/>
            <person name="Severitt S."/>
            <person name="Schroder I."/>
            <person name="Tallon L."/>
            <person name="Sadzewicz L."/>
            <person name="Zhao X."/>
            <person name="Boylan J."/>
            <person name="Ott S."/>
            <person name="Bowen H."/>
            <person name="Vavikolanu K."/>
            <person name="Mehta A."/>
            <person name="Aluvathingal J."/>
            <person name="Nadendla S."/>
            <person name="Lowell S."/>
            <person name="Myers T."/>
            <person name="Yan Y."/>
            <person name="Sichtig H."/>
        </authorList>
    </citation>
    <scope>NUCLEOTIDE SEQUENCE [LARGE SCALE GENOMIC DNA]</scope>
    <source>
        <strain evidence="2 3">FDAARGOS_990</strain>
    </source>
</reference>
<dbReference type="InterPro" id="IPR051531">
    <property type="entry name" value="N-acetyltransferase"/>
</dbReference>
<feature type="domain" description="N-acetyltransferase" evidence="1">
    <location>
        <begin position="19"/>
        <end position="189"/>
    </location>
</feature>
<dbReference type="PROSITE" id="PS51186">
    <property type="entry name" value="GNAT"/>
    <property type="match status" value="1"/>
</dbReference>
<protein>
    <submittedName>
        <fullName evidence="2">GNAT family N-acetyltransferase</fullName>
    </submittedName>
</protein>
<dbReference type="Gene3D" id="3.40.630.30">
    <property type="match status" value="1"/>
</dbReference>
<dbReference type="Pfam" id="PF13302">
    <property type="entry name" value="Acetyltransf_3"/>
    <property type="match status" value="1"/>
</dbReference>
<gene>
    <name evidence="2" type="ORF">I6H47_08925</name>
</gene>
<dbReference type="PANTHER" id="PTHR43792">
    <property type="entry name" value="GNAT FAMILY, PUTATIVE (AFU_ORTHOLOGUE AFUA_3G00765)-RELATED-RELATED"/>
    <property type="match status" value="1"/>
</dbReference>
<evidence type="ECO:0000313" key="3">
    <source>
        <dbReference type="Proteomes" id="UP000595374"/>
    </source>
</evidence>
<name>A0A7T3ZWQ2_9MICO</name>
<accession>A0A7T3ZWQ2</accession>
<dbReference type="SUPFAM" id="SSF55729">
    <property type="entry name" value="Acyl-CoA N-acyltransferases (Nat)"/>
    <property type="match status" value="1"/>
</dbReference>
<evidence type="ECO:0000259" key="1">
    <source>
        <dbReference type="PROSITE" id="PS51186"/>
    </source>
</evidence>
<dbReference type="InterPro" id="IPR016181">
    <property type="entry name" value="Acyl_CoA_acyltransferase"/>
</dbReference>
<keyword evidence="2" id="KW-0808">Transferase</keyword>
<dbReference type="RefSeq" id="WP_198498235.1">
    <property type="nucleotide sequence ID" value="NZ_CP065989.1"/>
</dbReference>
<dbReference type="AlphaFoldDB" id="A0A7T3ZWQ2"/>
<dbReference type="GO" id="GO:0016747">
    <property type="term" value="F:acyltransferase activity, transferring groups other than amino-acyl groups"/>
    <property type="evidence" value="ECO:0007669"/>
    <property type="project" value="InterPro"/>
</dbReference>
<proteinExistence type="predicted"/>
<dbReference type="Proteomes" id="UP000595374">
    <property type="component" value="Chromosome"/>
</dbReference>
<dbReference type="EMBL" id="CP065989">
    <property type="protein sequence ID" value="QQB12999.1"/>
    <property type="molecule type" value="Genomic_DNA"/>
</dbReference>
<organism evidence="2 3">
    <name type="scientific">Brevibacterium casei</name>
    <dbReference type="NCBI Taxonomy" id="33889"/>
    <lineage>
        <taxon>Bacteria</taxon>
        <taxon>Bacillati</taxon>
        <taxon>Actinomycetota</taxon>
        <taxon>Actinomycetes</taxon>
        <taxon>Micrococcales</taxon>
        <taxon>Brevibacteriaceae</taxon>
        <taxon>Brevibacterium</taxon>
    </lineage>
</organism>
<sequence>MDLAAIWPPFGLRITMGTMELTPTRESDYPELAEIARGGVRRDDAPAFLVDWDSGTDEEIAKNIAHFQWATRANFSQQEWTIEFTVRVDGRVIGLQGITGKDFLATKSVTTGSWLARVEQGQGYGTQMRRAVVTAFAENFDVEVFHTAHIDGNDASRRVSEKLGYSPNGQKRIVVQDGNAHTEHQLVLPAADIIRGPEPVEVTGTEAVRRFLGLDTPT</sequence>
<evidence type="ECO:0000313" key="2">
    <source>
        <dbReference type="EMBL" id="QQB12999.1"/>
    </source>
</evidence>